<name>G7ID10_MEDTR</name>
<dbReference type="EMBL" id="CM001217">
    <property type="protein sequence ID" value="AES62384.1"/>
    <property type="molecule type" value="Genomic_DNA"/>
</dbReference>
<organism evidence="2 4">
    <name type="scientific">Medicago truncatula</name>
    <name type="common">Barrel medic</name>
    <name type="synonym">Medicago tribuloides</name>
    <dbReference type="NCBI Taxonomy" id="3880"/>
    <lineage>
        <taxon>Eukaryota</taxon>
        <taxon>Viridiplantae</taxon>
        <taxon>Streptophyta</taxon>
        <taxon>Embryophyta</taxon>
        <taxon>Tracheophyta</taxon>
        <taxon>Spermatophyta</taxon>
        <taxon>Magnoliopsida</taxon>
        <taxon>eudicotyledons</taxon>
        <taxon>Gunneridae</taxon>
        <taxon>Pentapetalae</taxon>
        <taxon>rosids</taxon>
        <taxon>fabids</taxon>
        <taxon>Fabales</taxon>
        <taxon>Fabaceae</taxon>
        <taxon>Papilionoideae</taxon>
        <taxon>50 kb inversion clade</taxon>
        <taxon>NPAAA clade</taxon>
        <taxon>Hologalegina</taxon>
        <taxon>IRL clade</taxon>
        <taxon>Trifolieae</taxon>
        <taxon>Medicago</taxon>
    </lineage>
</organism>
<reference evidence="2 4" key="1">
    <citation type="journal article" date="2011" name="Nature">
        <title>The Medicago genome provides insight into the evolution of rhizobial symbioses.</title>
        <authorList>
            <person name="Young N.D."/>
            <person name="Debelle F."/>
            <person name="Oldroyd G.E."/>
            <person name="Geurts R."/>
            <person name="Cannon S.B."/>
            <person name="Udvardi M.K."/>
            <person name="Benedito V.A."/>
            <person name="Mayer K.F."/>
            <person name="Gouzy J."/>
            <person name="Schoof H."/>
            <person name="Van de Peer Y."/>
            <person name="Proost S."/>
            <person name="Cook D.R."/>
            <person name="Meyers B.C."/>
            <person name="Spannagl M."/>
            <person name="Cheung F."/>
            <person name="De Mita S."/>
            <person name="Krishnakumar V."/>
            <person name="Gundlach H."/>
            <person name="Zhou S."/>
            <person name="Mudge J."/>
            <person name="Bharti A.K."/>
            <person name="Murray J.D."/>
            <person name="Naoumkina M.A."/>
            <person name="Rosen B."/>
            <person name="Silverstein K.A."/>
            <person name="Tang H."/>
            <person name="Rombauts S."/>
            <person name="Zhao P.X."/>
            <person name="Zhou P."/>
            <person name="Barbe V."/>
            <person name="Bardou P."/>
            <person name="Bechner M."/>
            <person name="Bellec A."/>
            <person name="Berger A."/>
            <person name="Berges H."/>
            <person name="Bidwell S."/>
            <person name="Bisseling T."/>
            <person name="Choisne N."/>
            <person name="Couloux A."/>
            <person name="Denny R."/>
            <person name="Deshpande S."/>
            <person name="Dai X."/>
            <person name="Doyle J.J."/>
            <person name="Dudez A.M."/>
            <person name="Farmer A.D."/>
            <person name="Fouteau S."/>
            <person name="Franken C."/>
            <person name="Gibelin C."/>
            <person name="Gish J."/>
            <person name="Goldstein S."/>
            <person name="Gonzalez A.J."/>
            <person name="Green P.J."/>
            <person name="Hallab A."/>
            <person name="Hartog M."/>
            <person name="Hua A."/>
            <person name="Humphray S.J."/>
            <person name="Jeong D.H."/>
            <person name="Jing Y."/>
            <person name="Jocker A."/>
            <person name="Kenton S.M."/>
            <person name="Kim D.J."/>
            <person name="Klee K."/>
            <person name="Lai H."/>
            <person name="Lang C."/>
            <person name="Lin S."/>
            <person name="Macmil S.L."/>
            <person name="Magdelenat G."/>
            <person name="Matthews L."/>
            <person name="McCorrison J."/>
            <person name="Monaghan E.L."/>
            <person name="Mun J.H."/>
            <person name="Najar F.Z."/>
            <person name="Nicholson C."/>
            <person name="Noirot C."/>
            <person name="O'Bleness M."/>
            <person name="Paule C.R."/>
            <person name="Poulain J."/>
            <person name="Prion F."/>
            <person name="Qin B."/>
            <person name="Qu C."/>
            <person name="Retzel E.F."/>
            <person name="Riddle C."/>
            <person name="Sallet E."/>
            <person name="Samain S."/>
            <person name="Samson N."/>
            <person name="Sanders I."/>
            <person name="Saurat O."/>
            <person name="Scarpelli C."/>
            <person name="Schiex T."/>
            <person name="Segurens B."/>
            <person name="Severin A.J."/>
            <person name="Sherrier D.J."/>
            <person name="Shi R."/>
            <person name="Sims S."/>
            <person name="Singer S.R."/>
            <person name="Sinharoy S."/>
            <person name="Sterck L."/>
            <person name="Viollet A."/>
            <person name="Wang B.B."/>
            <person name="Wang K."/>
            <person name="Wang M."/>
            <person name="Wang X."/>
            <person name="Warfsmann J."/>
            <person name="Weissenbach J."/>
            <person name="White D.D."/>
            <person name="White J.D."/>
            <person name="Wiley G.B."/>
            <person name="Wincker P."/>
            <person name="Xing Y."/>
            <person name="Yang L."/>
            <person name="Yao Z."/>
            <person name="Ying F."/>
            <person name="Zhai J."/>
            <person name="Zhou L."/>
            <person name="Zuber A."/>
            <person name="Denarie J."/>
            <person name="Dixon R.A."/>
            <person name="May G.D."/>
            <person name="Schwartz D.C."/>
            <person name="Rogers J."/>
            <person name="Quetier F."/>
            <person name="Town C.D."/>
            <person name="Roe B.A."/>
        </authorList>
    </citation>
    <scope>NUCLEOTIDE SEQUENCE [LARGE SCALE GENOMIC DNA]</scope>
    <source>
        <strain evidence="2">A17</strain>
        <strain evidence="3 4">cv. Jemalong A17</strain>
    </source>
</reference>
<evidence type="ECO:0000313" key="3">
    <source>
        <dbReference type="EnsemblPlants" id="AES62384"/>
    </source>
</evidence>
<feature type="domain" description="Methyltransferase type 11" evidence="1">
    <location>
        <begin position="88"/>
        <end position="137"/>
    </location>
</feature>
<dbReference type="InterPro" id="IPR029063">
    <property type="entry name" value="SAM-dependent_MTases_sf"/>
</dbReference>
<dbReference type="InterPro" id="IPR013216">
    <property type="entry name" value="Methyltransf_11"/>
</dbReference>
<keyword evidence="4" id="KW-1185">Reference proteome</keyword>
<dbReference type="Proteomes" id="UP000002051">
    <property type="component" value="Unassembled WGS sequence"/>
</dbReference>
<proteinExistence type="predicted"/>
<dbReference type="AlphaFoldDB" id="G7ID10"/>
<dbReference type="Gene3D" id="3.40.50.150">
    <property type="entry name" value="Vaccinia Virus protein VP39"/>
    <property type="match status" value="1"/>
</dbReference>
<dbReference type="GO" id="GO:0008757">
    <property type="term" value="F:S-adenosylmethionine-dependent methyltransferase activity"/>
    <property type="evidence" value="ECO:0007669"/>
    <property type="project" value="InterPro"/>
</dbReference>
<dbReference type="eggNOG" id="ENOG502QQXS">
    <property type="taxonomic scope" value="Eukaryota"/>
</dbReference>
<gene>
    <name evidence="2" type="ordered locus">MTR_1g099090</name>
</gene>
<evidence type="ECO:0000259" key="1">
    <source>
        <dbReference type="Pfam" id="PF08241"/>
    </source>
</evidence>
<dbReference type="GO" id="GO:0032259">
    <property type="term" value="P:methylation"/>
    <property type="evidence" value="ECO:0007669"/>
    <property type="project" value="UniProtKB-KW"/>
</dbReference>
<reference evidence="2 4" key="2">
    <citation type="journal article" date="2014" name="BMC Genomics">
        <title>An improved genome release (version Mt4.0) for the model legume Medicago truncatula.</title>
        <authorList>
            <person name="Tang H."/>
            <person name="Krishnakumar V."/>
            <person name="Bidwell S."/>
            <person name="Rosen B."/>
            <person name="Chan A."/>
            <person name="Zhou S."/>
            <person name="Gentzbittel L."/>
            <person name="Childs K.L."/>
            <person name="Yandell M."/>
            <person name="Gundlach H."/>
            <person name="Mayer K.F."/>
            <person name="Schwartz D.C."/>
            <person name="Town C.D."/>
        </authorList>
    </citation>
    <scope>GENOME REANNOTATION</scope>
    <source>
        <strain evidence="2">A17</strain>
        <strain evidence="3 4">cv. Jemalong A17</strain>
    </source>
</reference>
<sequence length="165" mass="18079">MLAQGKVIISCNSSDFCFFSENLNLTAPSHLSTSGDPFSGKNWRQGSLLPNSKALCIDTPTGEDVLALKEIGVVDSVGIFKKPSPPLIIQGEGRKHPFPGDSFDFEFSGKGGFFEEFVKPAEFAGEICRTLQPEGFLEVHTTARDSYIFNSFLELFNCCELIGTR</sequence>
<dbReference type="PaxDb" id="3880-AES62384"/>
<evidence type="ECO:0000313" key="2">
    <source>
        <dbReference type="EMBL" id="AES62384.1"/>
    </source>
</evidence>
<accession>G7ID10</accession>
<reference evidence="3" key="3">
    <citation type="submission" date="2015-04" db="UniProtKB">
        <authorList>
            <consortium name="EnsemblPlants"/>
        </authorList>
    </citation>
    <scope>IDENTIFICATION</scope>
    <source>
        <strain evidence="3">cv. Jemalong A17</strain>
    </source>
</reference>
<dbReference type="PANTHER" id="PTHR44843:SF14">
    <property type="entry name" value="METHYLTRANSFERASE TYPE 11 DOMAIN-CONTAINING PROTEIN"/>
    <property type="match status" value="1"/>
</dbReference>
<keyword evidence="2" id="KW-0808">Transferase</keyword>
<protein>
    <submittedName>
        <fullName evidence="2">Methyltransferase</fullName>
    </submittedName>
</protein>
<dbReference type="PANTHER" id="PTHR44843">
    <property type="entry name" value="METHYLTRANSFERASE"/>
    <property type="match status" value="1"/>
</dbReference>
<dbReference type="Pfam" id="PF08241">
    <property type="entry name" value="Methyltransf_11"/>
    <property type="match status" value="1"/>
</dbReference>
<dbReference type="STRING" id="3880.G7ID10"/>
<keyword evidence="2" id="KW-0489">Methyltransferase</keyword>
<dbReference type="HOGENOM" id="CLU_1613265_0_0_1"/>
<dbReference type="EnsemblPlants" id="AES62384">
    <property type="protein sequence ID" value="AES62384"/>
    <property type="gene ID" value="MTR_1g099090"/>
</dbReference>
<evidence type="ECO:0000313" key="4">
    <source>
        <dbReference type="Proteomes" id="UP000002051"/>
    </source>
</evidence>